<comment type="caution">
    <text evidence="1">The sequence shown here is derived from an EMBL/GenBank/DDBJ whole genome shotgun (WGS) entry which is preliminary data.</text>
</comment>
<evidence type="ECO:0000313" key="1">
    <source>
        <dbReference type="EMBL" id="OBU11512.1"/>
    </source>
</evidence>
<name>A0A1B8HQ13_9GAMM</name>
<reference evidence="1 2" key="1">
    <citation type="submission" date="2016-06" db="EMBL/GenBank/DDBJ databases">
        <authorList>
            <person name="Kjaerup R.B."/>
            <person name="Dalgaard T.S."/>
            <person name="Juul-Madsen H.R."/>
        </authorList>
    </citation>
    <scope>NUCLEOTIDE SEQUENCE [LARGE SCALE GENOMIC DNA]</scope>
    <source>
        <strain evidence="1 2">GCSL-Mp3</strain>
    </source>
</reference>
<evidence type="ECO:0000313" key="2">
    <source>
        <dbReference type="Proteomes" id="UP000092247"/>
    </source>
</evidence>
<organism evidence="1 2">
    <name type="scientific">Morganella psychrotolerans</name>
    <dbReference type="NCBI Taxonomy" id="368603"/>
    <lineage>
        <taxon>Bacteria</taxon>
        <taxon>Pseudomonadati</taxon>
        <taxon>Pseudomonadota</taxon>
        <taxon>Gammaproteobacteria</taxon>
        <taxon>Enterobacterales</taxon>
        <taxon>Morganellaceae</taxon>
        <taxon>Morganella</taxon>
    </lineage>
</organism>
<dbReference type="Proteomes" id="UP000092247">
    <property type="component" value="Unassembled WGS sequence"/>
</dbReference>
<dbReference type="EMBL" id="LZEX01000001">
    <property type="protein sequence ID" value="OBU11512.1"/>
    <property type="molecule type" value="Genomic_DNA"/>
</dbReference>
<gene>
    <name evidence="1" type="ORF">AYY17_01970</name>
</gene>
<sequence length="85" mass="9303">MQLTHLDIRNNIETLTAEIRESVTLLEIIYSECDDEKLSDIVSCAIRATRSTLLKADDLVRKIPTKIAGTSALTISVSSPQSGEV</sequence>
<dbReference type="AlphaFoldDB" id="A0A1B8HQ13"/>
<protein>
    <submittedName>
        <fullName evidence="1">Uncharacterized protein</fullName>
    </submittedName>
</protein>
<accession>A0A1B8HQ13</accession>
<proteinExistence type="predicted"/>